<comment type="caution">
    <text evidence="4">The sequence shown here is derived from an EMBL/GenBank/DDBJ whole genome shotgun (WGS) entry which is preliminary data.</text>
</comment>
<reference evidence="5" key="1">
    <citation type="journal article" date="2019" name="Int. J. Syst. Evol. Microbiol.">
        <title>The Global Catalogue of Microorganisms (GCM) 10K type strain sequencing project: providing services to taxonomists for standard genome sequencing and annotation.</title>
        <authorList>
            <consortium name="The Broad Institute Genomics Platform"/>
            <consortium name="The Broad Institute Genome Sequencing Center for Infectious Disease"/>
            <person name="Wu L."/>
            <person name="Ma J."/>
        </authorList>
    </citation>
    <scope>NUCLEOTIDE SEQUENCE [LARGE SCALE GENOMIC DNA]</scope>
    <source>
        <strain evidence="5">CGMCC 4.7093</strain>
    </source>
</reference>
<accession>A0ABV9YM40</accession>
<evidence type="ECO:0000256" key="1">
    <source>
        <dbReference type="ARBA" id="ARBA00010211"/>
    </source>
</evidence>
<proteinExistence type="inferred from homology"/>
<dbReference type="Pfam" id="PF01557">
    <property type="entry name" value="FAA_hydrolase"/>
    <property type="match status" value="1"/>
</dbReference>
<dbReference type="EMBL" id="JBHSIV010000015">
    <property type="protein sequence ID" value="MFC5063646.1"/>
    <property type="molecule type" value="Genomic_DNA"/>
</dbReference>
<evidence type="ECO:0000313" key="4">
    <source>
        <dbReference type="EMBL" id="MFC5063646.1"/>
    </source>
</evidence>
<dbReference type="GO" id="GO:0016787">
    <property type="term" value="F:hydrolase activity"/>
    <property type="evidence" value="ECO:0007669"/>
    <property type="project" value="UniProtKB-KW"/>
</dbReference>
<evidence type="ECO:0000313" key="5">
    <source>
        <dbReference type="Proteomes" id="UP001595947"/>
    </source>
</evidence>
<comment type="similarity">
    <text evidence="1">Belongs to the FAH family.</text>
</comment>
<gene>
    <name evidence="4" type="ORF">ACFPBZ_15595</name>
</gene>
<dbReference type="RefSeq" id="WP_378036994.1">
    <property type="nucleotide sequence ID" value="NZ_JBHSIV010000015.1"/>
</dbReference>
<dbReference type="InterPro" id="IPR051121">
    <property type="entry name" value="FAH"/>
</dbReference>
<dbReference type="PANTHER" id="PTHR42796:SF4">
    <property type="entry name" value="FUMARYLACETOACETATE HYDROLASE DOMAIN-CONTAINING PROTEIN 2A"/>
    <property type="match status" value="1"/>
</dbReference>
<dbReference type="InterPro" id="IPR036663">
    <property type="entry name" value="Fumarylacetoacetase_C_sf"/>
</dbReference>
<keyword evidence="4" id="KW-0378">Hydrolase</keyword>
<keyword evidence="5" id="KW-1185">Reference proteome</keyword>
<dbReference type="InterPro" id="IPR011234">
    <property type="entry name" value="Fumarylacetoacetase-like_C"/>
</dbReference>
<name>A0ABV9YM40_9PSEU</name>
<organism evidence="4 5">
    <name type="scientific">Actinomycetospora atypica</name>
    <dbReference type="NCBI Taxonomy" id="1290095"/>
    <lineage>
        <taxon>Bacteria</taxon>
        <taxon>Bacillati</taxon>
        <taxon>Actinomycetota</taxon>
        <taxon>Actinomycetes</taxon>
        <taxon>Pseudonocardiales</taxon>
        <taxon>Pseudonocardiaceae</taxon>
        <taxon>Actinomycetospora</taxon>
    </lineage>
</organism>
<dbReference type="PANTHER" id="PTHR42796">
    <property type="entry name" value="FUMARYLACETOACETATE HYDROLASE DOMAIN-CONTAINING PROTEIN 2A-RELATED"/>
    <property type="match status" value="1"/>
</dbReference>
<keyword evidence="2" id="KW-0479">Metal-binding</keyword>
<dbReference type="Gene3D" id="3.90.850.10">
    <property type="entry name" value="Fumarylacetoacetase-like, C-terminal domain"/>
    <property type="match status" value="1"/>
</dbReference>
<dbReference type="SUPFAM" id="SSF56529">
    <property type="entry name" value="FAH"/>
    <property type="match status" value="1"/>
</dbReference>
<sequence length="280" mass="29548">MRIARFAGPDGAVGFGPVEGEQVVDVSARLTWPELLADPAAARSGDPRHAVADVAWAPPVEEGAKVVCVGFNFAAHAAETGREVPVRPTLFTRFPDSFVGSGGAVVRPPESEQLDWEGEVALVVGTVGRRIAEADALGHVAGWTCMAENSVRDWQLHSGQAVAGKNWEASGVLGPWVVTADEFGDRPLAVTTRLNGDVVQHDTTDHLTFSAAALIAYISTFTTLRPGDVVALGTPSGIGFRREPPRFLAPGDRIEVEVDRVGVLRHTVVDDLVPAALGAP</sequence>
<feature type="domain" description="Fumarylacetoacetase-like C-terminal" evidence="3">
    <location>
        <begin position="65"/>
        <end position="269"/>
    </location>
</feature>
<protein>
    <submittedName>
        <fullName evidence="4">Fumarylacetoacetate hydrolase family protein</fullName>
    </submittedName>
</protein>
<evidence type="ECO:0000259" key="3">
    <source>
        <dbReference type="Pfam" id="PF01557"/>
    </source>
</evidence>
<evidence type="ECO:0000256" key="2">
    <source>
        <dbReference type="ARBA" id="ARBA00022723"/>
    </source>
</evidence>
<dbReference type="Proteomes" id="UP001595947">
    <property type="component" value="Unassembled WGS sequence"/>
</dbReference>